<dbReference type="SUPFAM" id="SSF53098">
    <property type="entry name" value="Ribonuclease H-like"/>
    <property type="match status" value="1"/>
</dbReference>
<dbReference type="RefSeq" id="WP_021297073.1">
    <property type="nucleotide sequence ID" value="NZ_AURB01000143.1"/>
</dbReference>
<protein>
    <submittedName>
        <fullName evidence="1">Uncharacterized protein</fullName>
    </submittedName>
</protein>
<dbReference type="KEGG" id="aaco:K1I37_20595"/>
<accession>A0A9E7CS56</accession>
<sequence length="71" mass="8403">MRESGLKSRTVRKYKATPNSKHNHPVSDNVLNQTYRAIELWYNRQRIHSSIDYKTPAQYQATYERTHKPAA</sequence>
<dbReference type="Proteomes" id="UP000829401">
    <property type="component" value="Chromosome"/>
</dbReference>
<organism evidence="1 2">
    <name type="scientific">Alicyclobacillus acidoterrestris (strain ATCC 49025 / DSM 3922 / CIP 106132 / NCIMB 13137 / GD3B)</name>
    <dbReference type="NCBI Taxonomy" id="1356854"/>
    <lineage>
        <taxon>Bacteria</taxon>
        <taxon>Bacillati</taxon>
        <taxon>Bacillota</taxon>
        <taxon>Bacilli</taxon>
        <taxon>Bacillales</taxon>
        <taxon>Alicyclobacillaceae</taxon>
        <taxon>Alicyclobacillus</taxon>
    </lineage>
</organism>
<evidence type="ECO:0000313" key="2">
    <source>
        <dbReference type="Proteomes" id="UP000829401"/>
    </source>
</evidence>
<dbReference type="AlphaFoldDB" id="T0CZL6"/>
<keyword evidence="2" id="KW-1185">Reference proteome</keyword>
<gene>
    <name evidence="1" type="ORF">K1I37_20595</name>
</gene>
<dbReference type="InterPro" id="IPR012337">
    <property type="entry name" value="RNaseH-like_sf"/>
</dbReference>
<dbReference type="EMBL" id="CP080467">
    <property type="protein sequence ID" value="UNO50979.1"/>
    <property type="molecule type" value="Genomic_DNA"/>
</dbReference>
<reference evidence="2" key="1">
    <citation type="journal article" date="2022" name="G3 (Bethesda)">
        <title>Unveiling the complete genome sequence of Alicyclobacillus acidoterrestris DSM 3922T, a taint-producing strain.</title>
        <authorList>
            <person name="Leonardo I.C."/>
            <person name="Barreto Crespo M.T."/>
            <person name="Gaspar F.B."/>
        </authorList>
    </citation>
    <scope>NUCLEOTIDE SEQUENCE [LARGE SCALE GENOMIC DNA]</scope>
    <source>
        <strain evidence="2">DSM 3922</strain>
    </source>
</reference>
<evidence type="ECO:0000313" key="1">
    <source>
        <dbReference type="EMBL" id="UNO50979.1"/>
    </source>
</evidence>
<accession>T0CZL6</accession>
<proteinExistence type="predicted"/>
<name>T0CZL6_ALIAG</name>